<dbReference type="SMART" id="SM01130">
    <property type="entry name" value="DHDPS"/>
    <property type="match status" value="1"/>
</dbReference>
<dbReference type="CDD" id="cd00408">
    <property type="entry name" value="DHDPS-like"/>
    <property type="match status" value="1"/>
</dbReference>
<keyword evidence="1 2" id="KW-0456">Lyase</keyword>
<accession>A0A412AWF9</accession>
<feature type="binding site" evidence="4">
    <location>
        <position position="208"/>
    </location>
    <ligand>
        <name>pyruvate</name>
        <dbReference type="ChEBI" id="CHEBI:15361"/>
    </ligand>
</feature>
<evidence type="ECO:0000256" key="1">
    <source>
        <dbReference type="ARBA" id="ARBA00023239"/>
    </source>
</evidence>
<dbReference type="Proteomes" id="UP000284751">
    <property type="component" value="Unassembled WGS sequence"/>
</dbReference>
<name>A0A412AWF9_9FIRM</name>
<dbReference type="Gene3D" id="3.20.20.70">
    <property type="entry name" value="Aldolase class I"/>
    <property type="match status" value="1"/>
</dbReference>
<reference evidence="5 6" key="1">
    <citation type="submission" date="2018-08" db="EMBL/GenBank/DDBJ databases">
        <title>A genome reference for cultivated species of the human gut microbiota.</title>
        <authorList>
            <person name="Zou Y."/>
            <person name="Xue W."/>
            <person name="Luo G."/>
        </authorList>
    </citation>
    <scope>NUCLEOTIDE SEQUENCE [LARGE SCALE GENOMIC DNA]</scope>
    <source>
        <strain evidence="5 6">AF28-26</strain>
    </source>
</reference>
<dbReference type="GO" id="GO:0008747">
    <property type="term" value="F:N-acetylneuraminate lyase activity"/>
    <property type="evidence" value="ECO:0007669"/>
    <property type="project" value="TreeGrafter"/>
</dbReference>
<dbReference type="PIRSF" id="PIRSF001365">
    <property type="entry name" value="DHDPS"/>
    <property type="match status" value="1"/>
</dbReference>
<evidence type="ECO:0000256" key="4">
    <source>
        <dbReference type="PIRSR" id="PIRSR001365-2"/>
    </source>
</evidence>
<comment type="caution">
    <text evidence="5">The sequence shown here is derived from an EMBL/GenBank/DDBJ whole genome shotgun (WGS) entry which is preliminary data.</text>
</comment>
<dbReference type="PRINTS" id="PR00146">
    <property type="entry name" value="DHPICSNTHASE"/>
</dbReference>
<protein>
    <submittedName>
        <fullName evidence="5">Dihydrodipicolinate synthase family protein</fullName>
    </submittedName>
</protein>
<dbReference type="InterPro" id="IPR013785">
    <property type="entry name" value="Aldolase_TIM"/>
</dbReference>
<dbReference type="PANTHER" id="PTHR42849:SF1">
    <property type="entry name" value="N-ACETYLNEURAMINATE LYASE"/>
    <property type="match status" value="1"/>
</dbReference>
<dbReference type="SUPFAM" id="SSF51569">
    <property type="entry name" value="Aldolase"/>
    <property type="match status" value="1"/>
</dbReference>
<dbReference type="GO" id="GO:0005829">
    <property type="term" value="C:cytosol"/>
    <property type="evidence" value="ECO:0007669"/>
    <property type="project" value="TreeGrafter"/>
</dbReference>
<comment type="similarity">
    <text evidence="2">Belongs to the DapA family.</text>
</comment>
<evidence type="ECO:0000256" key="3">
    <source>
        <dbReference type="PIRSR" id="PIRSR001365-1"/>
    </source>
</evidence>
<dbReference type="EMBL" id="QRTC01000036">
    <property type="protein sequence ID" value="RGQ38950.1"/>
    <property type="molecule type" value="Genomic_DNA"/>
</dbReference>
<evidence type="ECO:0000256" key="2">
    <source>
        <dbReference type="PIRNR" id="PIRNR001365"/>
    </source>
</evidence>
<feature type="binding site" evidence="4">
    <location>
        <position position="47"/>
    </location>
    <ligand>
        <name>pyruvate</name>
        <dbReference type="ChEBI" id="CHEBI:15361"/>
    </ligand>
</feature>
<dbReference type="PANTHER" id="PTHR42849">
    <property type="entry name" value="N-ACETYLNEURAMINATE LYASE"/>
    <property type="match status" value="1"/>
</dbReference>
<dbReference type="InterPro" id="IPR002220">
    <property type="entry name" value="DapA-like"/>
</dbReference>
<organism evidence="5 6">
    <name type="scientific">[Clostridium] leptum</name>
    <dbReference type="NCBI Taxonomy" id="1535"/>
    <lineage>
        <taxon>Bacteria</taxon>
        <taxon>Bacillati</taxon>
        <taxon>Bacillota</taxon>
        <taxon>Clostridia</taxon>
        <taxon>Eubacteriales</taxon>
        <taxon>Oscillospiraceae</taxon>
        <taxon>Oscillospiraceae incertae sedis</taxon>
    </lineage>
</organism>
<evidence type="ECO:0000313" key="5">
    <source>
        <dbReference type="EMBL" id="RGQ38950.1"/>
    </source>
</evidence>
<feature type="active site" description="Schiff-base intermediate with substrate" evidence="3">
    <location>
        <position position="166"/>
    </location>
</feature>
<sequence length="302" mass="33786">MKTMKGVNVPISCPMTPDQQVDYKSLESLCEYLIDKGVHGLYPNGSTGEMCYLTLEERKKVLETCLKVANGRVQVFSMVGALTTKDTIELAQHAERVGADGIGVVTPYYFKLDQKELEEYFVRVAQSVSDDFSIYLYGIPQLAVNDITPELAQKVASRCKNVVGIKYSYPDMPRLMKFMNINDGKFSVLAGPDDLFFVTLCAGGDGTISGNANVVPEHFVAIYDAFQKGDIELARKLQKKTNLMIDYISGPNNMSRYKVCLKHRGVIAHDSIREPLRTISPEEQKELIDAIEKMNYLDPTKL</sequence>
<dbReference type="GO" id="GO:0019262">
    <property type="term" value="P:N-acetylneuraminate catabolic process"/>
    <property type="evidence" value="ECO:0007669"/>
    <property type="project" value="TreeGrafter"/>
</dbReference>
<gene>
    <name evidence="5" type="ORF">DWY99_09290</name>
</gene>
<feature type="active site" description="Proton donor/acceptor" evidence="3">
    <location>
        <position position="137"/>
    </location>
</feature>
<dbReference type="AlphaFoldDB" id="A0A412AWF9"/>
<evidence type="ECO:0000313" key="6">
    <source>
        <dbReference type="Proteomes" id="UP000284751"/>
    </source>
</evidence>
<dbReference type="Pfam" id="PF00701">
    <property type="entry name" value="DHDPS"/>
    <property type="match status" value="1"/>
</dbReference>
<proteinExistence type="inferred from homology"/>